<evidence type="ECO:0008006" key="3">
    <source>
        <dbReference type="Google" id="ProtNLM"/>
    </source>
</evidence>
<evidence type="ECO:0000313" key="2">
    <source>
        <dbReference type="Proteomes" id="UP000037953"/>
    </source>
</evidence>
<organism evidence="1 2">
    <name type="scientific">Chryseobacterium indologenes</name>
    <name type="common">Flavobacterium indologenes</name>
    <dbReference type="NCBI Taxonomy" id="253"/>
    <lineage>
        <taxon>Bacteria</taxon>
        <taxon>Pseudomonadati</taxon>
        <taxon>Bacteroidota</taxon>
        <taxon>Flavobacteriia</taxon>
        <taxon>Flavobacteriales</taxon>
        <taxon>Weeksellaceae</taxon>
        <taxon>Chryseobacterium group</taxon>
        <taxon>Chryseobacterium</taxon>
    </lineage>
</organism>
<dbReference type="PATRIC" id="fig|253.9.peg.1064"/>
<proteinExistence type="predicted"/>
<name>A0A0N0IV33_CHRID</name>
<dbReference type="PROSITE" id="PS51257">
    <property type="entry name" value="PROKAR_LIPOPROTEIN"/>
    <property type="match status" value="1"/>
</dbReference>
<evidence type="ECO:0000313" key="1">
    <source>
        <dbReference type="EMBL" id="KPE50183.1"/>
    </source>
</evidence>
<reference evidence="1 2" key="1">
    <citation type="journal article" date="2015" name="Genom Data">
        <title>Draft genome sequence of a multidrug-resistant Chryseobacterium indologenes isolate from Malaysia.</title>
        <authorList>
            <person name="Yu C.Y."/>
            <person name="Ang G.Y."/>
            <person name="Cheng H.J."/>
            <person name="Cheong Y.M."/>
            <person name="Yin W.F."/>
            <person name="Chan K.G."/>
        </authorList>
    </citation>
    <scope>NUCLEOTIDE SEQUENCE [LARGE SCALE GENOMIC DNA]</scope>
    <source>
        <strain evidence="1 2">CI_885</strain>
    </source>
</reference>
<accession>A0A0N0IV33</accession>
<gene>
    <name evidence="1" type="ORF">AOB46_15640</name>
</gene>
<dbReference type="RefSeq" id="WP_062701043.1">
    <property type="nucleotide sequence ID" value="NZ_LJOD01000011.1"/>
</dbReference>
<dbReference type="EMBL" id="LJOD01000011">
    <property type="protein sequence ID" value="KPE50183.1"/>
    <property type="molecule type" value="Genomic_DNA"/>
</dbReference>
<dbReference type="AlphaFoldDB" id="A0A0N0IV33"/>
<sequence>MLYRSIFILLSIISLVSCKKKEVNYILYYQKVNEIDSIYRLANNPKLAAEEYKKFFEAGKYEPKNQERINEYETYIILADRYNIDFGGKESLKKLIFLDAQHGGNGKKYFPLFKKYGIDSLYVKDQIANWKKSLNQTLIDSFTIAMKRDQLGRPFDSAVSMPNVRKNAKLLIWTFSKYGYPTPQKMGIMGHDDTFFAMTTFLTHMVEAKQYPFIKSKLYEYIKSGDCLPRDYALMVDVNAFLYDKEGLYRFAPGVSTDSAKINRNRKSIGLPSLKHTAALKRDFFKIL</sequence>
<protein>
    <recommendedName>
        <fullName evidence="3">Lipoprotein</fullName>
    </recommendedName>
</protein>
<reference evidence="2" key="2">
    <citation type="submission" date="2015-09" db="EMBL/GenBank/DDBJ databases">
        <title>Draft genome sequence of a multidrug-resistant Chryseobacterium indologenes isolate from Malaysia.</title>
        <authorList>
            <person name="Yu C.Y."/>
            <person name="Ang G.Y."/>
            <person name="Chan K.-G."/>
        </authorList>
    </citation>
    <scope>NUCLEOTIDE SEQUENCE [LARGE SCALE GENOMIC DNA]</scope>
    <source>
        <strain evidence="2">CI_885</strain>
    </source>
</reference>
<dbReference type="OrthoDB" id="1490993at2"/>
<comment type="caution">
    <text evidence="1">The sequence shown here is derived from an EMBL/GenBank/DDBJ whole genome shotgun (WGS) entry which is preliminary data.</text>
</comment>
<dbReference type="Proteomes" id="UP000037953">
    <property type="component" value="Unassembled WGS sequence"/>
</dbReference>